<dbReference type="PANTHER" id="PTHR43415:SF3">
    <property type="entry name" value="GNAT-FAMILY ACETYLTRANSFERASE"/>
    <property type="match status" value="1"/>
</dbReference>
<keyword evidence="4" id="KW-1185">Reference proteome</keyword>
<dbReference type="Proteomes" id="UP001373159">
    <property type="component" value="Unassembled WGS sequence"/>
</dbReference>
<dbReference type="EC" id="2.3.1.-" evidence="3"/>
<feature type="compositionally biased region" description="Basic residues" evidence="1">
    <location>
        <begin position="380"/>
        <end position="391"/>
    </location>
</feature>
<dbReference type="SUPFAM" id="SSF55729">
    <property type="entry name" value="Acyl-CoA N-acyltransferases (Nat)"/>
    <property type="match status" value="1"/>
</dbReference>
<comment type="caution">
    <text evidence="3">The sequence shown here is derived from an EMBL/GenBank/DDBJ whole genome shotgun (WGS) entry which is preliminary data.</text>
</comment>
<keyword evidence="3" id="KW-0012">Acyltransferase</keyword>
<dbReference type="InterPro" id="IPR000182">
    <property type="entry name" value="GNAT_dom"/>
</dbReference>
<feature type="compositionally biased region" description="Low complexity" evidence="1">
    <location>
        <begin position="244"/>
        <end position="256"/>
    </location>
</feature>
<evidence type="ECO:0000256" key="1">
    <source>
        <dbReference type="SAM" id="MobiDB-lite"/>
    </source>
</evidence>
<dbReference type="Gene3D" id="3.40.630.30">
    <property type="match status" value="1"/>
</dbReference>
<evidence type="ECO:0000313" key="3">
    <source>
        <dbReference type="EMBL" id="MEK0306057.1"/>
    </source>
</evidence>
<feature type="domain" description="N-acetyltransferase" evidence="2">
    <location>
        <begin position="4"/>
        <end position="170"/>
    </location>
</feature>
<evidence type="ECO:0000259" key="2">
    <source>
        <dbReference type="Pfam" id="PF13302"/>
    </source>
</evidence>
<dbReference type="PANTHER" id="PTHR43415">
    <property type="entry name" value="SPERMIDINE N(1)-ACETYLTRANSFERASE"/>
    <property type="match status" value="1"/>
</dbReference>
<feature type="compositionally biased region" description="Basic and acidic residues" evidence="1">
    <location>
        <begin position="309"/>
        <end position="352"/>
    </location>
</feature>
<accession>A0ABU8ZLD3</accession>
<proteinExistence type="predicted"/>
<feature type="region of interest" description="Disordered" evidence="1">
    <location>
        <begin position="231"/>
        <end position="391"/>
    </location>
</feature>
<dbReference type="InterPro" id="IPR016181">
    <property type="entry name" value="Acyl_CoA_acyltransferase"/>
</dbReference>
<dbReference type="EMBL" id="JBANBB010000001">
    <property type="protein sequence ID" value="MEK0306057.1"/>
    <property type="molecule type" value="Genomic_DNA"/>
</dbReference>
<sequence>MVHLRPASISDLTRMDELEAFYNSTGITGKGPQAERAVVNTWVKRSVAWSKGLASRDSGVGDPESRRTIAWAMVTDADQDPEGKGDSDFTDGMIGMIFLIDVDGWSRSARIQVVLGKDYRSRGYSRDAMPRVMTYGYAARPEGLSLHRIWVAVPEKNTRSISVYQSLGFVPSGTSRDALWDEEGGKYQDQIVMDALVDEYDPIRSLNAFGMHIIEGNPGVSAALASHGYAQDGTPLAGEKEPDAPGTTAGQAGPGPVSAPGRETVAPAARSGGSQPSTPSQEDASGGAGGTADGDPTGSAPSDLPLRPVRPDGGDDGRKGEEAPAHGKLGDQDGPGRPEDGTARGEHDDGGTGHKGPTGWPYASSSEHPVSKRAWWRNVGHGRKRSIGGDR</sequence>
<dbReference type="Pfam" id="PF13302">
    <property type="entry name" value="Acetyltransf_3"/>
    <property type="match status" value="1"/>
</dbReference>
<dbReference type="GO" id="GO:0016746">
    <property type="term" value="F:acyltransferase activity"/>
    <property type="evidence" value="ECO:0007669"/>
    <property type="project" value="UniProtKB-KW"/>
</dbReference>
<feature type="compositionally biased region" description="Polar residues" evidence="1">
    <location>
        <begin position="272"/>
        <end position="282"/>
    </location>
</feature>
<organism evidence="3 4">
    <name type="scientific">Bifidobacterium favimelis</name>
    <dbReference type="NCBI Taxonomy" id="3122979"/>
    <lineage>
        <taxon>Bacteria</taxon>
        <taxon>Bacillati</taxon>
        <taxon>Actinomycetota</taxon>
        <taxon>Actinomycetes</taxon>
        <taxon>Bifidobacteriales</taxon>
        <taxon>Bifidobacteriaceae</taxon>
        <taxon>Bifidobacterium</taxon>
    </lineage>
</organism>
<protein>
    <submittedName>
        <fullName evidence="3">GNAT family N-acetyltransferase</fullName>
        <ecNumber evidence="3">2.3.1.-</ecNumber>
    </submittedName>
</protein>
<name>A0ABU8ZLD3_9BIFI</name>
<keyword evidence="3" id="KW-0808">Transferase</keyword>
<reference evidence="3 4" key="1">
    <citation type="submission" date="2024-02" db="EMBL/GenBank/DDBJ databases">
        <title>Bifidobacterium honeyensis sp. nov., isolated from the comb honey.</title>
        <authorList>
            <person name="Liu W."/>
            <person name="Li Y."/>
        </authorList>
    </citation>
    <scope>NUCLEOTIDE SEQUENCE [LARGE SCALE GENOMIC DNA]</scope>
    <source>
        <strain evidence="3 4">IMAU50988</strain>
    </source>
</reference>
<gene>
    <name evidence="3" type="ORF">V8P97_01000</name>
</gene>
<evidence type="ECO:0000313" key="4">
    <source>
        <dbReference type="Proteomes" id="UP001373159"/>
    </source>
</evidence>